<feature type="transmembrane region" description="Helical" evidence="6">
    <location>
        <begin position="39"/>
        <end position="66"/>
    </location>
</feature>
<evidence type="ECO:0000256" key="5">
    <source>
        <dbReference type="ARBA" id="ARBA00023136"/>
    </source>
</evidence>
<dbReference type="EMBL" id="AAOW01000003">
    <property type="protein sequence ID" value="EAR62216.1"/>
    <property type="molecule type" value="Genomic_DNA"/>
</dbReference>
<name>A0A7U8GTA0_NEPCE</name>
<dbReference type="PANTHER" id="PTHR30086">
    <property type="entry name" value="ARGININE EXPORTER PROTEIN ARGO"/>
    <property type="match status" value="1"/>
</dbReference>
<dbReference type="OrthoDB" id="9804822at2"/>
<sequence length="205" mass="21774">MEMLEGLLALAVIHFIATASPGPDFILISKETLSKGRKAGFITLVGTLGGISVHITYSAIGLAAIIAKSPEALLAIQLLGGGYLIYLGILGLKAKPRAAASNQQSIDSKGVLKSFRAGFICDLLNPKAPIYYVSLFTFVLAPDISLAELSIYGTLLMGIHFCWFALVVLLLSTDSVNRKFQLIGHWIDRVLGGTMVAIGVKVLAT</sequence>
<dbReference type="GO" id="GO:0015171">
    <property type="term" value="F:amino acid transmembrane transporter activity"/>
    <property type="evidence" value="ECO:0007669"/>
    <property type="project" value="TreeGrafter"/>
</dbReference>
<dbReference type="AlphaFoldDB" id="A0A7U8GTA0"/>
<feature type="transmembrane region" description="Helical" evidence="6">
    <location>
        <begin position="151"/>
        <end position="171"/>
    </location>
</feature>
<dbReference type="InterPro" id="IPR001123">
    <property type="entry name" value="LeuE-type"/>
</dbReference>
<dbReference type="GO" id="GO:0005886">
    <property type="term" value="C:plasma membrane"/>
    <property type="evidence" value="ECO:0007669"/>
    <property type="project" value="UniProtKB-SubCell"/>
</dbReference>
<comment type="caution">
    <text evidence="7">The sequence shown here is derived from an EMBL/GenBank/DDBJ whole genome shotgun (WGS) entry which is preliminary data.</text>
</comment>
<organism evidence="7 8">
    <name type="scientific">Neptuniibacter caesariensis</name>
    <dbReference type="NCBI Taxonomy" id="207954"/>
    <lineage>
        <taxon>Bacteria</taxon>
        <taxon>Pseudomonadati</taxon>
        <taxon>Pseudomonadota</taxon>
        <taxon>Gammaproteobacteria</taxon>
        <taxon>Oceanospirillales</taxon>
        <taxon>Oceanospirillaceae</taxon>
        <taxon>Neptuniibacter</taxon>
    </lineage>
</organism>
<accession>A0A7U8GTA0</accession>
<keyword evidence="3 6" id="KW-0812">Transmembrane</keyword>
<keyword evidence="8" id="KW-1185">Reference proteome</keyword>
<protein>
    <submittedName>
        <fullName evidence="7">RhtB protein</fullName>
    </submittedName>
</protein>
<evidence type="ECO:0000256" key="2">
    <source>
        <dbReference type="ARBA" id="ARBA00022475"/>
    </source>
</evidence>
<keyword evidence="2" id="KW-1003">Cell membrane</keyword>
<dbReference type="PIRSF" id="PIRSF006324">
    <property type="entry name" value="LeuE"/>
    <property type="match status" value="1"/>
</dbReference>
<evidence type="ECO:0000313" key="8">
    <source>
        <dbReference type="Proteomes" id="UP000002171"/>
    </source>
</evidence>
<evidence type="ECO:0000313" key="7">
    <source>
        <dbReference type="EMBL" id="EAR62216.1"/>
    </source>
</evidence>
<dbReference type="Pfam" id="PF01810">
    <property type="entry name" value="LysE"/>
    <property type="match status" value="1"/>
</dbReference>
<reference evidence="7 8" key="1">
    <citation type="submission" date="2006-02" db="EMBL/GenBank/DDBJ databases">
        <authorList>
            <person name="Pinhassi J."/>
            <person name="Pedros-Alio C."/>
            <person name="Ferriera S."/>
            <person name="Johnson J."/>
            <person name="Kravitz S."/>
            <person name="Halpern A."/>
            <person name="Remington K."/>
            <person name="Beeson K."/>
            <person name="Tran B."/>
            <person name="Rogers Y.-H."/>
            <person name="Friedman R."/>
            <person name="Venter J.C."/>
        </authorList>
    </citation>
    <scope>NUCLEOTIDE SEQUENCE [LARGE SCALE GENOMIC DNA]</scope>
    <source>
        <strain evidence="7 8">MED92</strain>
    </source>
</reference>
<evidence type="ECO:0000256" key="4">
    <source>
        <dbReference type="ARBA" id="ARBA00022989"/>
    </source>
</evidence>
<evidence type="ECO:0000256" key="1">
    <source>
        <dbReference type="ARBA" id="ARBA00004651"/>
    </source>
</evidence>
<proteinExistence type="predicted"/>
<gene>
    <name evidence="7" type="ORF">MED92_14303</name>
</gene>
<keyword evidence="4 6" id="KW-1133">Transmembrane helix</keyword>
<feature type="transmembrane region" description="Helical" evidence="6">
    <location>
        <begin position="6"/>
        <end position="27"/>
    </location>
</feature>
<dbReference type="PANTHER" id="PTHR30086:SF20">
    <property type="entry name" value="ARGININE EXPORTER PROTEIN ARGO-RELATED"/>
    <property type="match status" value="1"/>
</dbReference>
<feature type="transmembrane region" description="Helical" evidence="6">
    <location>
        <begin position="72"/>
        <end position="92"/>
    </location>
</feature>
<evidence type="ECO:0000256" key="6">
    <source>
        <dbReference type="SAM" id="Phobius"/>
    </source>
</evidence>
<evidence type="ECO:0000256" key="3">
    <source>
        <dbReference type="ARBA" id="ARBA00022692"/>
    </source>
</evidence>
<dbReference type="Proteomes" id="UP000002171">
    <property type="component" value="Unassembled WGS sequence"/>
</dbReference>
<comment type="subcellular location">
    <subcellularLocation>
        <location evidence="1">Cell membrane</location>
        <topology evidence="1">Multi-pass membrane protein</topology>
    </subcellularLocation>
</comment>
<dbReference type="RefSeq" id="WP_007020526.1">
    <property type="nucleotide sequence ID" value="NZ_CH724125.1"/>
</dbReference>
<keyword evidence="5 6" id="KW-0472">Membrane</keyword>